<reference evidence="1" key="1">
    <citation type="submission" date="2019-12" db="EMBL/GenBank/DDBJ databases">
        <title>Genome sequencing and annotation of Brassica cretica.</title>
        <authorList>
            <person name="Studholme D.J."/>
            <person name="Sarris P."/>
        </authorList>
    </citation>
    <scope>NUCLEOTIDE SEQUENCE</scope>
    <source>
        <strain evidence="1">PFS-109/04</strain>
        <tissue evidence="1">Leaf</tissue>
    </source>
</reference>
<protein>
    <submittedName>
        <fullName evidence="1">Uncharacterized protein</fullName>
    </submittedName>
</protein>
<dbReference type="Proteomes" id="UP000712600">
    <property type="component" value="Unassembled WGS sequence"/>
</dbReference>
<sequence length="164" mass="17737">MVEGNVLASHVTKRQVFHGQNKRLAMGWWGLGSDRGDLGNRLGLTIAQQGVVTGGYRRWGGSGSGCDRRSIGLENRPVWSGTRSDRLGAQVGLLVLKQGLSRFSHTRSLAIGWMRGWFSDRGIALQGPIGCQANRMGYDLTRLHGSRPWAGSGSEADHGKVKGP</sequence>
<dbReference type="AlphaFoldDB" id="A0A8S9SL73"/>
<evidence type="ECO:0000313" key="1">
    <source>
        <dbReference type="EMBL" id="KAF3601507.1"/>
    </source>
</evidence>
<organism evidence="1 2">
    <name type="scientific">Brassica cretica</name>
    <name type="common">Mustard</name>
    <dbReference type="NCBI Taxonomy" id="69181"/>
    <lineage>
        <taxon>Eukaryota</taxon>
        <taxon>Viridiplantae</taxon>
        <taxon>Streptophyta</taxon>
        <taxon>Embryophyta</taxon>
        <taxon>Tracheophyta</taxon>
        <taxon>Spermatophyta</taxon>
        <taxon>Magnoliopsida</taxon>
        <taxon>eudicotyledons</taxon>
        <taxon>Gunneridae</taxon>
        <taxon>Pentapetalae</taxon>
        <taxon>rosids</taxon>
        <taxon>malvids</taxon>
        <taxon>Brassicales</taxon>
        <taxon>Brassicaceae</taxon>
        <taxon>Brassiceae</taxon>
        <taxon>Brassica</taxon>
    </lineage>
</organism>
<comment type="caution">
    <text evidence="1">The sequence shown here is derived from an EMBL/GenBank/DDBJ whole genome shotgun (WGS) entry which is preliminary data.</text>
</comment>
<dbReference type="EMBL" id="QGKX02000004">
    <property type="protein sequence ID" value="KAF3601507.1"/>
    <property type="molecule type" value="Genomic_DNA"/>
</dbReference>
<accession>A0A8S9SL73</accession>
<proteinExistence type="predicted"/>
<gene>
    <name evidence="1" type="ORF">F2Q69_00035619</name>
</gene>
<evidence type="ECO:0000313" key="2">
    <source>
        <dbReference type="Proteomes" id="UP000712600"/>
    </source>
</evidence>
<name>A0A8S9SL73_BRACR</name>